<protein>
    <recommendedName>
        <fullName evidence="6">AA1-like domain-containing protein</fullName>
    </recommendedName>
</protein>
<keyword evidence="4" id="KW-1015">Disulfide bond</keyword>
<feature type="chain" id="PRO_5007293334" description="AA1-like domain-containing protein" evidence="5">
    <location>
        <begin position="19"/>
        <end position="197"/>
    </location>
</feature>
<reference evidence="8" key="1">
    <citation type="submission" date="2016-02" db="EMBL/GenBank/DDBJ databases">
        <title>Draft genome sequence of Microdochium bolleyi, a fungal endophyte of beachgrass.</title>
        <authorList>
            <consortium name="DOE Joint Genome Institute"/>
            <person name="David A.S."/>
            <person name="May G."/>
            <person name="Haridas S."/>
            <person name="Lim J."/>
            <person name="Wang M."/>
            <person name="Labutti K."/>
            <person name="Lipzen A."/>
            <person name="Barry K."/>
            <person name="Grigoriev I.V."/>
        </authorList>
    </citation>
    <scope>NUCLEOTIDE SEQUENCE [LARGE SCALE GENOMIC DNA]</scope>
    <source>
        <strain evidence="8">J235TASD1</strain>
    </source>
</reference>
<gene>
    <name evidence="7" type="ORF">Micbo1qcDRAFT_205297</name>
</gene>
<dbReference type="Pfam" id="PF16541">
    <property type="entry name" value="AltA1"/>
    <property type="match status" value="1"/>
</dbReference>
<keyword evidence="2" id="KW-0964">Secreted</keyword>
<evidence type="ECO:0000313" key="8">
    <source>
        <dbReference type="Proteomes" id="UP000070501"/>
    </source>
</evidence>
<organism evidence="7 8">
    <name type="scientific">Microdochium bolleyi</name>
    <dbReference type="NCBI Taxonomy" id="196109"/>
    <lineage>
        <taxon>Eukaryota</taxon>
        <taxon>Fungi</taxon>
        <taxon>Dikarya</taxon>
        <taxon>Ascomycota</taxon>
        <taxon>Pezizomycotina</taxon>
        <taxon>Sordariomycetes</taxon>
        <taxon>Xylariomycetidae</taxon>
        <taxon>Xylariales</taxon>
        <taxon>Microdochiaceae</taxon>
        <taxon>Microdochium</taxon>
    </lineage>
</organism>
<evidence type="ECO:0000313" key="7">
    <source>
        <dbReference type="EMBL" id="KXJ90453.1"/>
    </source>
</evidence>
<proteinExistence type="predicted"/>
<dbReference type="InterPro" id="IPR032382">
    <property type="entry name" value="AltA1"/>
</dbReference>
<dbReference type="OrthoDB" id="3539798at2759"/>
<evidence type="ECO:0000256" key="1">
    <source>
        <dbReference type="ARBA" id="ARBA00004613"/>
    </source>
</evidence>
<evidence type="ECO:0000256" key="3">
    <source>
        <dbReference type="ARBA" id="ARBA00022729"/>
    </source>
</evidence>
<evidence type="ECO:0000256" key="2">
    <source>
        <dbReference type="ARBA" id="ARBA00022525"/>
    </source>
</evidence>
<dbReference type="GO" id="GO:0005576">
    <property type="term" value="C:extracellular region"/>
    <property type="evidence" value="ECO:0007669"/>
    <property type="project" value="UniProtKB-SubCell"/>
</dbReference>
<keyword evidence="3 5" id="KW-0732">Signal</keyword>
<feature type="signal peptide" evidence="5">
    <location>
        <begin position="1"/>
        <end position="18"/>
    </location>
</feature>
<comment type="subcellular location">
    <subcellularLocation>
        <location evidence="1">Secreted</location>
    </subcellularLocation>
</comment>
<keyword evidence="8" id="KW-1185">Reference proteome</keyword>
<name>A0A136IZZ6_9PEZI</name>
<dbReference type="EMBL" id="KQ964252">
    <property type="protein sequence ID" value="KXJ90453.1"/>
    <property type="molecule type" value="Genomic_DNA"/>
</dbReference>
<dbReference type="InParanoid" id="A0A136IZZ6"/>
<sequence>MHSSTLLSAVALALPVLAAPAAIPRDDNPGCLDTSFNSLAWGLENFVYNASYLFTTPAHQNSWGFANFELSNPALTYKAACHASSTQLSEFFYGTVTYKCVMPTPEGDGTETTFKFDYTGRKLAVEQTWTCSDSDPVYPTTFRASGTIDLALDCKDTGNVENPDWEYGTGQFYSTRYVSCAPVSLQGVKPTEITAVA</sequence>
<dbReference type="Proteomes" id="UP000070501">
    <property type="component" value="Unassembled WGS sequence"/>
</dbReference>
<evidence type="ECO:0000256" key="4">
    <source>
        <dbReference type="ARBA" id="ARBA00023157"/>
    </source>
</evidence>
<evidence type="ECO:0000256" key="5">
    <source>
        <dbReference type="SAM" id="SignalP"/>
    </source>
</evidence>
<accession>A0A136IZZ6</accession>
<feature type="domain" description="AA1-like" evidence="6">
    <location>
        <begin position="45"/>
        <end position="180"/>
    </location>
</feature>
<evidence type="ECO:0000259" key="6">
    <source>
        <dbReference type="Pfam" id="PF16541"/>
    </source>
</evidence>
<dbReference type="AlphaFoldDB" id="A0A136IZZ6"/>